<dbReference type="eggNOG" id="ENOG502QQ7S">
    <property type="taxonomic scope" value="Eukaryota"/>
</dbReference>
<dbReference type="AlphaFoldDB" id="H3ADS8"/>
<sequence length="921" mass="100531">TEHTKTQSLSPALQKIHSDLEQVTKKNWYQNNSRMENNGMLCTSPSWNGPKDSTFSPSWNNKGRTLTYIIPLSTDSRETNPCEESMKRSSQCDSGLSLNTGSQLDCETGGPCFLIRDDLVKGLEANSVISTHVEPILRPQNSIKKSKSDIEGSEAKVKMNKFRERSLSTPTDSGSFSSLEIFSDNRVNSDNYALCYPSASSEESTSTDNISVVTEQEGQERQRSKSISLKKAKKKPPPPVRGVSLLKDGTVCASSLKDQRPKSLCLPSEYRLLQYEFSTGHDGMQQTSSVTSALRDSENTQFSHHWYLSDWKTNDPYRSLSSSSTATGTTVTECIKARGSSESLTSPSTSRATTPSQLSFEAESKVSSPGKPHGLMSPSSGYSSQSEAATPTIPTSMILGPAAQQNKKRPQIPERKSSLPPVSPKEKSPSSRKYFELPATPPTHLDLSGLKISQKGKTKASRRHSDSSAGSKHIKKLSPSQPAMPMITQSDLNSIRLRSVSKSEPEDDADGLDCPEEQNEETIITSQKKVKPPVAEKPPLSKRPQNLNHSSYCPPQTSPTASSASLSTFPCVYPNEQSCHIDSIYTVIKKTKQKKNQATESLSGSKHLTSQSLPSQNTNLNQVSYLNRRHSQSSQEGEDSTRIRNLPEKIIANSLVDPEKKRTKVPPPVPKKPNVLHLPTNTAHIHGCTDGTDQGLPSSPVITLQEVTTGTCDSVAQKFLQQQKVEVHSNTHAGDKAIHDGRPECNPRKETGTSENNTGVDHWLKSTMEKTAPPENVVMIVLTNLRSLIEKSPVGDKTAESLAEEDDEVFIQSGATRTTEDLFTVIHRSKRKVLGWKDPGFGGKPSSVSPVKNTSISPVSCDSKPISPGSGSNRSSSRNEDFKALLQKKSSKPSSGARTSATELLKSTNPLARRIATEFSQ</sequence>
<dbReference type="GeneTree" id="ENSGT00950000182963"/>
<feature type="compositionally biased region" description="Polar residues" evidence="1">
    <location>
        <begin position="846"/>
        <end position="860"/>
    </location>
</feature>
<dbReference type="PANTHER" id="PTHR23039">
    <property type="entry name" value="NANCE-HORAN SYNDROME PROTEIN"/>
    <property type="match status" value="1"/>
</dbReference>
<feature type="compositionally biased region" description="Polar residues" evidence="1">
    <location>
        <begin position="543"/>
        <end position="553"/>
    </location>
</feature>
<dbReference type="GO" id="GO:0030154">
    <property type="term" value="P:cell differentiation"/>
    <property type="evidence" value="ECO:0007669"/>
    <property type="project" value="TreeGrafter"/>
</dbReference>
<feature type="region of interest" description="Disordered" evidence="1">
    <location>
        <begin position="597"/>
        <end position="677"/>
    </location>
</feature>
<evidence type="ECO:0000313" key="3">
    <source>
        <dbReference type="Proteomes" id="UP000008672"/>
    </source>
</evidence>
<feature type="compositionally biased region" description="Low complexity" evidence="1">
    <location>
        <begin position="340"/>
        <end position="356"/>
    </location>
</feature>
<feature type="compositionally biased region" description="Polar residues" evidence="1">
    <location>
        <begin position="892"/>
        <end position="910"/>
    </location>
</feature>
<proteinExistence type="predicted"/>
<feature type="compositionally biased region" description="Basic and acidic residues" evidence="1">
    <location>
        <begin position="726"/>
        <end position="752"/>
    </location>
</feature>
<feature type="compositionally biased region" description="Basic and acidic residues" evidence="1">
    <location>
        <begin position="424"/>
        <end position="435"/>
    </location>
</feature>
<feature type="compositionally biased region" description="Acidic residues" evidence="1">
    <location>
        <begin position="505"/>
        <end position="520"/>
    </location>
</feature>
<organism evidence="2 3">
    <name type="scientific">Latimeria chalumnae</name>
    <name type="common">Coelacanth</name>
    <dbReference type="NCBI Taxonomy" id="7897"/>
    <lineage>
        <taxon>Eukaryota</taxon>
        <taxon>Metazoa</taxon>
        <taxon>Chordata</taxon>
        <taxon>Craniata</taxon>
        <taxon>Vertebrata</taxon>
        <taxon>Euteleostomi</taxon>
        <taxon>Coelacanthiformes</taxon>
        <taxon>Coelacanthidae</taxon>
        <taxon>Latimeria</taxon>
    </lineage>
</organism>
<dbReference type="Pfam" id="PF15273">
    <property type="entry name" value="NHS"/>
    <property type="match status" value="1"/>
</dbReference>
<feature type="compositionally biased region" description="Polar residues" evidence="1">
    <location>
        <begin position="377"/>
        <end position="395"/>
    </location>
</feature>
<dbReference type="HOGENOM" id="CLU_009104_0_0_1"/>
<feature type="compositionally biased region" description="Polar residues" evidence="1">
    <location>
        <begin position="597"/>
        <end position="625"/>
    </location>
</feature>
<reference evidence="2" key="2">
    <citation type="submission" date="2025-08" db="UniProtKB">
        <authorList>
            <consortium name="Ensembl"/>
        </authorList>
    </citation>
    <scope>IDENTIFICATION</scope>
</reference>
<dbReference type="OMA" id="TQESERC"/>
<dbReference type="FunCoup" id="H3ADS8">
    <property type="interactions" value="110"/>
</dbReference>
<protein>
    <submittedName>
        <fullName evidence="2">Uncharacterized protein</fullName>
    </submittedName>
</protein>
<reference evidence="3" key="1">
    <citation type="submission" date="2011-08" db="EMBL/GenBank/DDBJ databases">
        <title>The draft genome of Latimeria chalumnae.</title>
        <authorList>
            <person name="Di Palma F."/>
            <person name="Alfoldi J."/>
            <person name="Johnson J."/>
            <person name="Berlin A."/>
            <person name="Gnerre S."/>
            <person name="Jaffe D."/>
            <person name="MacCallum I."/>
            <person name="Young S."/>
            <person name="Walker B.J."/>
            <person name="Lander E."/>
            <person name="Lindblad-Toh K."/>
        </authorList>
    </citation>
    <scope>NUCLEOTIDE SEQUENCE [LARGE SCALE GENOMIC DNA]</scope>
    <source>
        <strain evidence="3">Wild caught</strain>
    </source>
</reference>
<accession>H3ADS8</accession>
<dbReference type="EMBL" id="AFYH01043229">
    <property type="status" value="NOT_ANNOTATED_CDS"/>
    <property type="molecule type" value="Genomic_DNA"/>
</dbReference>
<name>H3ADS8_LATCH</name>
<evidence type="ECO:0000313" key="2">
    <source>
        <dbReference type="Ensembl" id="ENSLACP00000007799.1"/>
    </source>
</evidence>
<dbReference type="STRING" id="7897.ENSLACP00000007799"/>
<feature type="region of interest" description="Disordered" evidence="1">
    <location>
        <begin position="726"/>
        <end position="760"/>
    </location>
</feature>
<dbReference type="Proteomes" id="UP000008672">
    <property type="component" value="Unassembled WGS sequence"/>
</dbReference>
<feature type="region of interest" description="Disordered" evidence="1">
    <location>
        <begin position="199"/>
        <end position="245"/>
    </location>
</feature>
<feature type="region of interest" description="Disordered" evidence="1">
    <location>
        <begin position="834"/>
        <end position="921"/>
    </location>
</feature>
<evidence type="ECO:0000256" key="1">
    <source>
        <dbReference type="SAM" id="MobiDB-lite"/>
    </source>
</evidence>
<dbReference type="InterPro" id="IPR024845">
    <property type="entry name" value="NHS-like"/>
</dbReference>
<keyword evidence="3" id="KW-1185">Reference proteome</keyword>
<feature type="region of interest" description="Disordered" evidence="1">
    <location>
        <begin position="338"/>
        <end position="565"/>
    </location>
</feature>
<feature type="compositionally biased region" description="Polar residues" evidence="1">
    <location>
        <begin position="199"/>
        <end position="216"/>
    </location>
</feature>
<reference evidence="2" key="3">
    <citation type="submission" date="2025-09" db="UniProtKB">
        <authorList>
            <consortium name="Ensembl"/>
        </authorList>
    </citation>
    <scope>IDENTIFICATION</scope>
</reference>
<dbReference type="EMBL" id="AFYH01043228">
    <property type="status" value="NOT_ANNOTATED_CDS"/>
    <property type="molecule type" value="Genomic_DNA"/>
</dbReference>
<feature type="compositionally biased region" description="Low complexity" evidence="1">
    <location>
        <begin position="554"/>
        <end position="565"/>
    </location>
</feature>
<dbReference type="PANTHER" id="PTHR23039:SF2">
    <property type="entry name" value="NHS-LIKE PROTEIN 2"/>
    <property type="match status" value="1"/>
</dbReference>
<dbReference type="Ensembl" id="ENSLACT00000007865.1">
    <property type="protein sequence ID" value="ENSLACP00000007799.1"/>
    <property type="gene ID" value="ENSLACG00000006907.1"/>
</dbReference>
<dbReference type="InParanoid" id="H3ADS8"/>